<keyword evidence="3" id="KW-1185">Reference proteome</keyword>
<dbReference type="EMBL" id="JANIEX010000279">
    <property type="protein sequence ID" value="KAJ3569596.1"/>
    <property type="molecule type" value="Genomic_DNA"/>
</dbReference>
<sequence length="120" mass="12926">MFRIHHPPLCFALISAARSVAAMGKGWHLVQNGTTGIVALESTIVSDNLAIFFDRATNDPLQINEHTAWGALYNLETNTASPLDLATDSFCASGGFLSNGTMAGYSRIMTRTTASHRVKL</sequence>
<feature type="chain" id="PRO_5041940678" evidence="1">
    <location>
        <begin position="23"/>
        <end position="120"/>
    </location>
</feature>
<comment type="caution">
    <text evidence="2">The sequence shown here is derived from an EMBL/GenBank/DDBJ whole genome shotgun (WGS) entry which is preliminary data.</text>
</comment>
<name>A0AAD5VTU2_9AGAR</name>
<protein>
    <submittedName>
        <fullName evidence="2">Uncharacterized protein</fullName>
    </submittedName>
</protein>
<evidence type="ECO:0000256" key="1">
    <source>
        <dbReference type="SAM" id="SignalP"/>
    </source>
</evidence>
<keyword evidence="1" id="KW-0732">Signal</keyword>
<dbReference type="AlphaFoldDB" id="A0AAD5VTU2"/>
<feature type="signal peptide" evidence="1">
    <location>
        <begin position="1"/>
        <end position="22"/>
    </location>
</feature>
<dbReference type="Gene3D" id="2.130.10.80">
    <property type="entry name" value="Galactose oxidase/kelch, beta-propeller"/>
    <property type="match status" value="1"/>
</dbReference>
<proteinExistence type="predicted"/>
<gene>
    <name evidence="2" type="ORF">NP233_g4949</name>
</gene>
<organism evidence="2 3">
    <name type="scientific">Leucocoprinus birnbaumii</name>
    <dbReference type="NCBI Taxonomy" id="56174"/>
    <lineage>
        <taxon>Eukaryota</taxon>
        <taxon>Fungi</taxon>
        <taxon>Dikarya</taxon>
        <taxon>Basidiomycota</taxon>
        <taxon>Agaricomycotina</taxon>
        <taxon>Agaricomycetes</taxon>
        <taxon>Agaricomycetidae</taxon>
        <taxon>Agaricales</taxon>
        <taxon>Agaricineae</taxon>
        <taxon>Agaricaceae</taxon>
        <taxon>Leucocoprinus</taxon>
    </lineage>
</organism>
<evidence type="ECO:0000313" key="2">
    <source>
        <dbReference type="EMBL" id="KAJ3569596.1"/>
    </source>
</evidence>
<dbReference type="InterPro" id="IPR037293">
    <property type="entry name" value="Gal_Oxidase_central_sf"/>
</dbReference>
<evidence type="ECO:0000313" key="3">
    <source>
        <dbReference type="Proteomes" id="UP001213000"/>
    </source>
</evidence>
<reference evidence="2" key="1">
    <citation type="submission" date="2022-07" db="EMBL/GenBank/DDBJ databases">
        <title>Genome Sequence of Leucocoprinus birnbaumii.</title>
        <authorList>
            <person name="Buettner E."/>
        </authorList>
    </citation>
    <scope>NUCLEOTIDE SEQUENCE</scope>
    <source>
        <strain evidence="2">VT141</strain>
    </source>
</reference>
<dbReference type="Proteomes" id="UP001213000">
    <property type="component" value="Unassembled WGS sequence"/>
</dbReference>
<accession>A0AAD5VTU2</accession>